<protein>
    <recommendedName>
        <fullName evidence="4">Helix-turn-helix domain-containing protein</fullName>
    </recommendedName>
</protein>
<accession>L7F7T5</accession>
<evidence type="ECO:0000313" key="2">
    <source>
        <dbReference type="EMBL" id="ELP67648.1"/>
    </source>
</evidence>
<feature type="compositionally biased region" description="Basic and acidic residues" evidence="1">
    <location>
        <begin position="206"/>
        <end position="227"/>
    </location>
</feature>
<sequence>MSLAPILWALKDAPVADSMERLVLVVLGEHAGGADGCTAFPSRDTIAALALADPKTVQRVIQRLVKRKLIAPGDQGAAQYIRADRRPVVYDLMIPYSWFSDPERVNEERQKRGLPPLTPADRPDIAEAAAKVRRKDAGVPRPKTARGDSQSPRSKPEEPGHGGTSSPARGDSESRTGGLQDPRTSSFDPPIFEPPTSLSPLPAQRPEPDPVHEREMLPSFEDHHQPEPDPAAQVTASWVEAYKRSSNGSEPSAKAVARVRTSAGSRLRAGKSVDELALIAADMAETNLAWTDLAEHEAHWLNKQQQWGGLTGTDATVAGWLQLADQLGQGGDPASRPSVTDQRVHQALSVGRQLQAEADARRGGYRPQNPNDAWDRIRQQADAGERPDGWEKYPHCGHPDCDEITRMRDTDDGSGELRPSCCSGCHPALQWY</sequence>
<dbReference type="PATRIC" id="fig|698760.3.peg.3605"/>
<gene>
    <name evidence="2" type="ORF">STRTUCAR8_08592</name>
</gene>
<proteinExistence type="predicted"/>
<keyword evidence="3" id="KW-1185">Reference proteome</keyword>
<name>L7F7T5_STRT8</name>
<dbReference type="Pfam" id="PF13730">
    <property type="entry name" value="HTH_36"/>
    <property type="match status" value="1"/>
</dbReference>
<dbReference type="AlphaFoldDB" id="L7F7T5"/>
<organism evidence="2 3">
    <name type="scientific">Streptomyces turgidiscabies (strain Car8)</name>
    <dbReference type="NCBI Taxonomy" id="698760"/>
    <lineage>
        <taxon>Bacteria</taxon>
        <taxon>Bacillati</taxon>
        <taxon>Actinomycetota</taxon>
        <taxon>Actinomycetes</taxon>
        <taxon>Kitasatosporales</taxon>
        <taxon>Streptomycetaceae</taxon>
        <taxon>Streptomyces</taxon>
    </lineage>
</organism>
<feature type="region of interest" description="Disordered" evidence="1">
    <location>
        <begin position="104"/>
        <end position="232"/>
    </location>
</feature>
<evidence type="ECO:0000313" key="3">
    <source>
        <dbReference type="Proteomes" id="UP000010931"/>
    </source>
</evidence>
<dbReference type="Proteomes" id="UP000010931">
    <property type="component" value="Unassembled WGS sequence"/>
</dbReference>
<evidence type="ECO:0000256" key="1">
    <source>
        <dbReference type="SAM" id="MobiDB-lite"/>
    </source>
</evidence>
<dbReference type="RefSeq" id="WP_006377174.1">
    <property type="nucleotide sequence ID" value="NZ_AEJB01000272.1"/>
</dbReference>
<comment type="caution">
    <text evidence="2">The sequence shown here is derived from an EMBL/GenBank/DDBJ whole genome shotgun (WGS) entry which is preliminary data.</text>
</comment>
<evidence type="ECO:0008006" key="4">
    <source>
        <dbReference type="Google" id="ProtNLM"/>
    </source>
</evidence>
<reference evidence="2 3" key="1">
    <citation type="journal article" date="2011" name="Plasmid">
        <title>Streptomyces turgidiscabies Car8 contains a modular pathogenicity island that shares virulence genes with other actinobacterial plant pathogens.</title>
        <authorList>
            <person name="Huguet-Tapia J.C."/>
            <person name="Badger J.H."/>
            <person name="Loria R."/>
            <person name="Pettis G.S."/>
        </authorList>
    </citation>
    <scope>NUCLEOTIDE SEQUENCE [LARGE SCALE GENOMIC DNA]</scope>
    <source>
        <strain evidence="2 3">Car8</strain>
    </source>
</reference>
<dbReference type="EMBL" id="AEJB01000272">
    <property type="protein sequence ID" value="ELP67648.1"/>
    <property type="molecule type" value="Genomic_DNA"/>
</dbReference>